<evidence type="ECO:0000259" key="3">
    <source>
        <dbReference type="Pfam" id="PF16978"/>
    </source>
</evidence>
<sequence length="1262" mass="139816">MTLPLDKDIIVNVLRETCLAATLQLANSLSTAQTSSDDDSGFANLQSPALFGRLYREGDISTKLDIQANFPLLAKLPNGSPPIRFDGLSENMSRRNKNESSTRGNILTEESNDDESDEEDEEEEEDEDQIDEDIEEEEEEGDDETDEEESSADDSNNANRKPFISTSPILNEVPSGLVDSRQRNTSSASTMSSIAPFRRRRRPLPSADHHKNPSSAISESTITETEDESSFSPPTQSEHQQIQKVSQEVTHLNSSLASPPSLQSKLTPIRRPDLGDRSDSVNTLKSKSELDPLINTPVSTKSSSKALISASTSKTEASSGSKKQTKGLRSLGRFIRPKQIASTFAHHSATNSNANNLVFGSDGSEEEPHKNSNSGLNDKTLNQAQQPESSMMEKNGSFDTKKLEGAELDSVPVLKVDSLSDTASAYAASSQLHSSKDYDEDDSKSNSERDTINSSDFEDNDSVVDSIESSELADSDYDYFNPPTTANTTRTEKRVSLAKGVSGDAGEVSDSALLGVGPNGDDISPGTSTGSSLTSGLRRSRGLYHPYEDPDVGDYIDDLDSEDYISDAEDYPIDDSVGYYDGDVLSANSAVGLGKDNRRRDSSSVNSTSSDMKNKLEVSPKMNSISKINFVRSRPGMRSTSGTGISRSLAPARRRQSIGSVIRPNTLLMSDTGSSLTTHMQSNLNTIDATSISSTSTANTKSLSKGVKSAKSYNNLLSMKYDSGSEEKEKQKEKNKEGNKLFFNKIDINKNTNNNLPSHSSKQKTSKLTELIHKKNISLDYYKYVMEKQSVSDTLLRLKICIPDLGIPYNQSLKLQVNSSVQVVELIGYVLYVLQQSKNESLDKHHLDPNAWKLYLADDDGEMEDDFGVLDRTRVVQSYGADEFVLVECTDVETKENEKVTPSPLENGSSQNLSDINPQMSANVSGIINYDDATFDAAQQTKSDSVATLPSELTPTSGLTFTNTLPSNNFQQQQQQKRQQVQQQRQLKQQQQFVLDDLDSDDDNLVFNEKNQKQVKKDIRKYAYLKSKLNTGSNKVGFNDKEREKESKLNKFKTRSKTIQSILHNTADHYQQTQQELFPSGNNTGNNMTFGSIMGNMNGVTVNNGVMMGATGVTSPNGVEIVNATNSTMAYSKQKNNNYLVEGEEGDNKALMYHRWTVWRRQQMSFKNKLPKTLTVDGYQIYLLPFNEFKGSWYESKTYNFDISQILKIKQNPKVPNYFKIIIKKNAEGIVKKYYLEARSSKECREIVDTIKALAKTYSEQM</sequence>
<dbReference type="InterPro" id="IPR031567">
    <property type="entry name" value="CRIM_dom"/>
</dbReference>
<feature type="region of interest" description="Disordered" evidence="2">
    <location>
        <begin position="73"/>
        <end position="503"/>
    </location>
</feature>
<feature type="compositionally biased region" description="Acidic residues" evidence="2">
    <location>
        <begin position="110"/>
        <end position="152"/>
    </location>
</feature>
<evidence type="ECO:0000313" key="5">
    <source>
        <dbReference type="EMBL" id="ODQ44676.1"/>
    </source>
</evidence>
<dbReference type="GO" id="GO:0031932">
    <property type="term" value="C:TORC2 complex"/>
    <property type="evidence" value="ECO:0007669"/>
    <property type="project" value="InterPro"/>
</dbReference>
<dbReference type="GO" id="GO:0038203">
    <property type="term" value="P:TORC2 signaling"/>
    <property type="evidence" value="ECO:0007669"/>
    <property type="project" value="TreeGrafter"/>
</dbReference>
<feature type="compositionally biased region" description="Polar residues" evidence="2">
    <location>
        <begin position="371"/>
        <end position="389"/>
    </location>
</feature>
<dbReference type="Pfam" id="PF16979">
    <property type="entry name" value="SIN1_PH"/>
    <property type="match status" value="1"/>
</dbReference>
<dbReference type="Gene3D" id="2.30.29.30">
    <property type="entry name" value="Pleckstrin-homology domain (PH domain)/Phosphotyrosine-binding domain (PTB)"/>
    <property type="match status" value="1"/>
</dbReference>
<dbReference type="Pfam" id="PF16978">
    <property type="entry name" value="CRIM"/>
    <property type="match status" value="1"/>
</dbReference>
<feature type="domain" description="CRIM" evidence="3">
    <location>
        <begin position="766"/>
        <end position="898"/>
    </location>
</feature>
<dbReference type="RefSeq" id="XP_019015789.1">
    <property type="nucleotide sequence ID" value="XM_019161870.1"/>
</dbReference>
<gene>
    <name evidence="5" type="ORF">PICMEDRAFT_18078</name>
</gene>
<feature type="domain" description="SIN1-type PH" evidence="4">
    <location>
        <begin position="1152"/>
        <end position="1254"/>
    </location>
</feature>
<feature type="compositionally biased region" description="Polar residues" evidence="2">
    <location>
        <begin position="233"/>
        <end position="266"/>
    </location>
</feature>
<evidence type="ECO:0000313" key="6">
    <source>
        <dbReference type="Proteomes" id="UP000094455"/>
    </source>
</evidence>
<dbReference type="InterPro" id="IPR011993">
    <property type="entry name" value="PH-like_dom_sf"/>
</dbReference>
<evidence type="ECO:0000259" key="4">
    <source>
        <dbReference type="Pfam" id="PF16979"/>
    </source>
</evidence>
<dbReference type="GO" id="GO:0005886">
    <property type="term" value="C:plasma membrane"/>
    <property type="evidence" value="ECO:0007669"/>
    <property type="project" value="TreeGrafter"/>
</dbReference>
<feature type="compositionally biased region" description="Polar residues" evidence="2">
    <location>
        <begin position="183"/>
        <end position="193"/>
    </location>
</feature>
<name>A0A1E3NF10_9ASCO</name>
<dbReference type="STRING" id="763406.A0A1E3NF10"/>
<feature type="compositionally biased region" description="Low complexity" evidence="2">
    <location>
        <begin position="345"/>
        <end position="356"/>
    </location>
</feature>
<protein>
    <recommendedName>
        <fullName evidence="7">PH domain-containing protein</fullName>
    </recommendedName>
</protein>
<dbReference type="Proteomes" id="UP000094455">
    <property type="component" value="Unassembled WGS sequence"/>
</dbReference>
<feature type="compositionally biased region" description="Low complexity" evidence="2">
    <location>
        <begin position="970"/>
        <end position="980"/>
    </location>
</feature>
<feature type="compositionally biased region" description="Low complexity" evidence="2">
    <location>
        <begin position="526"/>
        <end position="537"/>
    </location>
</feature>
<dbReference type="AlphaFoldDB" id="A0A1E3NF10"/>
<dbReference type="GeneID" id="30178557"/>
<dbReference type="OrthoDB" id="241990at2759"/>
<dbReference type="InterPro" id="IPR031313">
    <property type="entry name" value="Sin1_PH_dom"/>
</dbReference>
<dbReference type="PANTHER" id="PTHR13335">
    <property type="entry name" value="TARGET OF RAPAMYCIN COMPLEX 2 SUBUNIT MAPKAP1"/>
    <property type="match status" value="1"/>
</dbReference>
<feature type="compositionally biased region" description="Polar residues" evidence="2">
    <location>
        <begin position="156"/>
        <end position="169"/>
    </location>
</feature>
<evidence type="ECO:0000256" key="2">
    <source>
        <dbReference type="SAM" id="MobiDB-lite"/>
    </source>
</evidence>
<organism evidence="5 6">
    <name type="scientific">Pichia membranifaciens NRRL Y-2026</name>
    <dbReference type="NCBI Taxonomy" id="763406"/>
    <lineage>
        <taxon>Eukaryota</taxon>
        <taxon>Fungi</taxon>
        <taxon>Dikarya</taxon>
        <taxon>Ascomycota</taxon>
        <taxon>Saccharomycotina</taxon>
        <taxon>Pichiomycetes</taxon>
        <taxon>Pichiales</taxon>
        <taxon>Pichiaceae</taxon>
        <taxon>Pichia</taxon>
    </lineage>
</organism>
<feature type="region of interest" description="Disordered" evidence="2">
    <location>
        <begin position="944"/>
        <end position="980"/>
    </location>
</feature>
<feature type="compositionally biased region" description="Basic and acidic residues" evidence="2">
    <location>
        <begin position="270"/>
        <end position="279"/>
    </location>
</feature>
<feature type="compositionally biased region" description="Low complexity" evidence="2">
    <location>
        <begin position="299"/>
        <end position="315"/>
    </location>
</feature>
<reference evidence="5 6" key="1">
    <citation type="journal article" date="2016" name="Proc. Natl. Acad. Sci. U.S.A.">
        <title>Comparative genomics of biotechnologically important yeasts.</title>
        <authorList>
            <person name="Riley R."/>
            <person name="Haridas S."/>
            <person name="Wolfe K.H."/>
            <person name="Lopes M.R."/>
            <person name="Hittinger C.T."/>
            <person name="Goeker M."/>
            <person name="Salamov A.A."/>
            <person name="Wisecaver J.H."/>
            <person name="Long T.M."/>
            <person name="Calvey C.H."/>
            <person name="Aerts A.L."/>
            <person name="Barry K.W."/>
            <person name="Choi C."/>
            <person name="Clum A."/>
            <person name="Coughlan A.Y."/>
            <person name="Deshpande S."/>
            <person name="Douglass A.P."/>
            <person name="Hanson S.J."/>
            <person name="Klenk H.-P."/>
            <person name="LaButti K.M."/>
            <person name="Lapidus A."/>
            <person name="Lindquist E.A."/>
            <person name="Lipzen A.M."/>
            <person name="Meier-Kolthoff J.P."/>
            <person name="Ohm R.A."/>
            <person name="Otillar R.P."/>
            <person name="Pangilinan J.L."/>
            <person name="Peng Y."/>
            <person name="Rokas A."/>
            <person name="Rosa C.A."/>
            <person name="Scheuner C."/>
            <person name="Sibirny A.A."/>
            <person name="Slot J.C."/>
            <person name="Stielow J.B."/>
            <person name="Sun H."/>
            <person name="Kurtzman C.P."/>
            <person name="Blackwell M."/>
            <person name="Grigoriev I.V."/>
            <person name="Jeffries T.W."/>
        </authorList>
    </citation>
    <scope>NUCLEOTIDE SEQUENCE [LARGE SCALE GENOMIC DNA]</scope>
    <source>
        <strain evidence="5 6">NRRL Y-2026</strain>
    </source>
</reference>
<keyword evidence="6" id="KW-1185">Reference proteome</keyword>
<dbReference type="InterPro" id="IPR008828">
    <property type="entry name" value="Sin1/Avo1"/>
</dbReference>
<evidence type="ECO:0008006" key="7">
    <source>
        <dbReference type="Google" id="ProtNLM"/>
    </source>
</evidence>
<feature type="region of interest" description="Disordered" evidence="2">
    <location>
        <begin position="516"/>
        <end position="555"/>
    </location>
</feature>
<comment type="similarity">
    <text evidence="1">Belongs to the SIN1 family.</text>
</comment>
<dbReference type="EMBL" id="KV454006">
    <property type="protein sequence ID" value="ODQ44676.1"/>
    <property type="molecule type" value="Genomic_DNA"/>
</dbReference>
<proteinExistence type="inferred from homology"/>
<accession>A0A1E3NF10</accession>
<feature type="compositionally biased region" description="Polar residues" evidence="2">
    <location>
        <begin position="419"/>
        <end position="433"/>
    </location>
</feature>
<dbReference type="PANTHER" id="PTHR13335:SF1">
    <property type="entry name" value="TARGET OF RAPAMYCIN COMPLEX 2 SUBUNIT MAPKAP1"/>
    <property type="match status" value="1"/>
</dbReference>
<feature type="compositionally biased region" description="Low complexity" evidence="2">
    <location>
        <begin position="214"/>
        <end position="223"/>
    </location>
</feature>
<dbReference type="GO" id="GO:0005546">
    <property type="term" value="F:phosphatidylinositol-4,5-bisphosphate binding"/>
    <property type="evidence" value="ECO:0007669"/>
    <property type="project" value="TreeGrafter"/>
</dbReference>
<evidence type="ECO:0000256" key="1">
    <source>
        <dbReference type="ARBA" id="ARBA00009407"/>
    </source>
</evidence>
<feature type="region of interest" description="Disordered" evidence="2">
    <location>
        <begin position="591"/>
        <end position="618"/>
    </location>
</feature>
<feature type="compositionally biased region" description="Polar residues" evidence="2">
    <location>
        <begin position="944"/>
        <end position="969"/>
    </location>
</feature>
<dbReference type="GO" id="GO:0005737">
    <property type="term" value="C:cytoplasm"/>
    <property type="evidence" value="ECO:0007669"/>
    <property type="project" value="TreeGrafter"/>
</dbReference>